<feature type="transmembrane region" description="Helical" evidence="5">
    <location>
        <begin position="155"/>
        <end position="177"/>
    </location>
</feature>
<evidence type="ECO:0000259" key="6">
    <source>
        <dbReference type="PROSITE" id="PS50262"/>
    </source>
</evidence>
<comment type="caution">
    <text evidence="7">The sequence shown here is derived from an EMBL/GenBank/DDBJ whole genome shotgun (WGS) entry which is preliminary data.</text>
</comment>
<dbReference type="InterPro" id="IPR052921">
    <property type="entry name" value="GPCR1_Superfamily_Member"/>
</dbReference>
<dbReference type="InterPro" id="IPR000276">
    <property type="entry name" value="GPCR_Rhodpsn"/>
</dbReference>
<keyword evidence="4 5" id="KW-0472">Membrane</keyword>
<evidence type="ECO:0000256" key="5">
    <source>
        <dbReference type="SAM" id="Phobius"/>
    </source>
</evidence>
<dbReference type="Proteomes" id="UP000693946">
    <property type="component" value="Linkage Group LG11"/>
</dbReference>
<evidence type="ECO:0000313" key="7">
    <source>
        <dbReference type="EMBL" id="KAG7520864.1"/>
    </source>
</evidence>
<evidence type="ECO:0000256" key="3">
    <source>
        <dbReference type="ARBA" id="ARBA00022989"/>
    </source>
</evidence>
<feature type="transmembrane region" description="Helical" evidence="5">
    <location>
        <begin position="80"/>
        <end position="103"/>
    </location>
</feature>
<reference evidence="7 8" key="1">
    <citation type="journal article" date="2021" name="Sci. Rep.">
        <title>Chromosome anchoring in Senegalese sole (Solea senegalensis) reveals sex-associated markers and genome rearrangements in flatfish.</title>
        <authorList>
            <person name="Guerrero-Cozar I."/>
            <person name="Gomez-Garrido J."/>
            <person name="Berbel C."/>
            <person name="Martinez-Blanch J.F."/>
            <person name="Alioto T."/>
            <person name="Claros M.G."/>
            <person name="Gagnaire P.A."/>
            <person name="Manchado M."/>
        </authorList>
    </citation>
    <scope>NUCLEOTIDE SEQUENCE [LARGE SCALE GENOMIC DNA]</scope>
    <source>
        <strain evidence="7">Sse05_10M</strain>
    </source>
</reference>
<keyword evidence="8" id="KW-1185">Reference proteome</keyword>
<keyword evidence="3 5" id="KW-1133">Transmembrane helix</keyword>
<keyword evidence="2 5" id="KW-0812">Transmembrane</keyword>
<dbReference type="AlphaFoldDB" id="A0AAV6SVL3"/>
<dbReference type="PANTHER" id="PTHR26451:SF905">
    <property type="entry name" value="OLFACTORY RECEPTOR 2G3-LIKE"/>
    <property type="match status" value="1"/>
</dbReference>
<dbReference type="PROSITE" id="PS50262">
    <property type="entry name" value="G_PROTEIN_RECEP_F1_2"/>
    <property type="match status" value="1"/>
</dbReference>
<dbReference type="GO" id="GO:0004930">
    <property type="term" value="F:G protein-coupled receptor activity"/>
    <property type="evidence" value="ECO:0007669"/>
    <property type="project" value="InterPro"/>
</dbReference>
<feature type="domain" description="G-protein coupled receptors family 1 profile" evidence="6">
    <location>
        <begin position="97"/>
        <end position="379"/>
    </location>
</feature>
<dbReference type="GO" id="GO:0005549">
    <property type="term" value="F:odorant binding"/>
    <property type="evidence" value="ECO:0007669"/>
    <property type="project" value="TreeGrafter"/>
</dbReference>
<dbReference type="EMBL" id="JAGKHQ010000003">
    <property type="protein sequence ID" value="KAG7520864.1"/>
    <property type="molecule type" value="Genomic_DNA"/>
</dbReference>
<evidence type="ECO:0000313" key="8">
    <source>
        <dbReference type="Proteomes" id="UP000693946"/>
    </source>
</evidence>
<feature type="transmembrane region" description="Helical" evidence="5">
    <location>
        <begin position="358"/>
        <end position="381"/>
    </location>
</feature>
<dbReference type="PROSITE" id="PS00237">
    <property type="entry name" value="G_PROTEIN_RECEP_F1_1"/>
    <property type="match status" value="1"/>
</dbReference>
<keyword evidence="7" id="KW-0675">Receptor</keyword>
<evidence type="ECO:0000256" key="4">
    <source>
        <dbReference type="ARBA" id="ARBA00023136"/>
    </source>
</evidence>
<sequence length="421" mass="47338">MGTGHEVGVKVKANIITSLEDDWIRADCFAAMRTTETHNNVTDRCDWSMSAENGTETRVNGRLDPAACLFRSIMPNSGHVPVLVCVLVLLTLVSLLVNGFTLFRLGRSDDLSWEPRFAFLKNLILSDLMQTVTIGPAVIHSLVHRRTMEFNVWCHVQFFAGTTSIFASLMTITCMALERYLYVCHAIHYLVILTKVRLRVTLSLIWCFSLSISCVTMTLLHLSPPRQIDRAAKGLICEPDVVEQHMGFPRASAIFRKFTGSCTLLLCLVVYAFSYLRMYRDARNAVMPFKAVNKTARKTVLFYCSMLFLQLLPLLIKVVSDALWEVEGTVAMMTPSSPTQGPGGVRNDATPTPSATAVGLHMTLLVLLIVPPCINPLVYMMRSAEMRRVMRRMFRQWREESWQQGGRDAVEPTLTGVDYTL</sequence>
<dbReference type="PANTHER" id="PTHR26451">
    <property type="entry name" value="G_PROTEIN_RECEP_F1_2 DOMAIN-CONTAINING PROTEIN"/>
    <property type="match status" value="1"/>
</dbReference>
<dbReference type="GO" id="GO:0004984">
    <property type="term" value="F:olfactory receptor activity"/>
    <property type="evidence" value="ECO:0007669"/>
    <property type="project" value="TreeGrafter"/>
</dbReference>
<dbReference type="SUPFAM" id="SSF81321">
    <property type="entry name" value="Family A G protein-coupled receptor-like"/>
    <property type="match status" value="1"/>
</dbReference>
<organism evidence="7 8">
    <name type="scientific">Solea senegalensis</name>
    <name type="common">Senegalese sole</name>
    <dbReference type="NCBI Taxonomy" id="28829"/>
    <lineage>
        <taxon>Eukaryota</taxon>
        <taxon>Metazoa</taxon>
        <taxon>Chordata</taxon>
        <taxon>Craniata</taxon>
        <taxon>Vertebrata</taxon>
        <taxon>Euteleostomi</taxon>
        <taxon>Actinopterygii</taxon>
        <taxon>Neopterygii</taxon>
        <taxon>Teleostei</taxon>
        <taxon>Neoteleostei</taxon>
        <taxon>Acanthomorphata</taxon>
        <taxon>Carangaria</taxon>
        <taxon>Pleuronectiformes</taxon>
        <taxon>Pleuronectoidei</taxon>
        <taxon>Soleidae</taxon>
        <taxon>Solea</taxon>
    </lineage>
</organism>
<proteinExistence type="predicted"/>
<evidence type="ECO:0000256" key="1">
    <source>
        <dbReference type="ARBA" id="ARBA00004370"/>
    </source>
</evidence>
<accession>A0AAV6SVL3</accession>
<comment type="subcellular location">
    <subcellularLocation>
        <location evidence="1">Membrane</location>
    </subcellularLocation>
</comment>
<gene>
    <name evidence="7" type="ORF">JOB18_037496</name>
</gene>
<feature type="transmembrane region" description="Helical" evidence="5">
    <location>
        <begin position="300"/>
        <end position="319"/>
    </location>
</feature>
<dbReference type="CDD" id="cd00637">
    <property type="entry name" value="7tm_classA_rhodopsin-like"/>
    <property type="match status" value="1"/>
</dbReference>
<feature type="transmembrane region" description="Helical" evidence="5">
    <location>
        <begin position="258"/>
        <end position="279"/>
    </location>
</feature>
<dbReference type="Pfam" id="PF00001">
    <property type="entry name" value="7tm_1"/>
    <property type="match status" value="1"/>
</dbReference>
<dbReference type="InterPro" id="IPR017452">
    <property type="entry name" value="GPCR_Rhodpsn_7TM"/>
</dbReference>
<protein>
    <submittedName>
        <fullName evidence="7">Olfactory receptor 14A16-like</fullName>
    </submittedName>
</protein>
<dbReference type="GO" id="GO:0016020">
    <property type="term" value="C:membrane"/>
    <property type="evidence" value="ECO:0007669"/>
    <property type="project" value="UniProtKB-SubCell"/>
</dbReference>
<name>A0AAV6SVL3_SOLSE</name>
<feature type="transmembrane region" description="Helical" evidence="5">
    <location>
        <begin position="198"/>
        <end position="220"/>
    </location>
</feature>
<evidence type="ECO:0000256" key="2">
    <source>
        <dbReference type="ARBA" id="ARBA00022692"/>
    </source>
</evidence>